<keyword evidence="1" id="KW-0812">Transmembrane</keyword>
<sequence>MNLSNISSIHSFIIKLFYFIVFICMIKELMNSLHVMGYQYIHQNSSENQHLQKIQMKKNNLTNKESLYLPLIYDNLSDHSIVHINRKGKYICVI</sequence>
<organism evidence="2 3">
    <name type="scientific">Schistosoma bovis</name>
    <name type="common">Blood fluke</name>
    <dbReference type="NCBI Taxonomy" id="6184"/>
    <lineage>
        <taxon>Eukaryota</taxon>
        <taxon>Metazoa</taxon>
        <taxon>Spiralia</taxon>
        <taxon>Lophotrochozoa</taxon>
        <taxon>Platyhelminthes</taxon>
        <taxon>Trematoda</taxon>
        <taxon>Digenea</taxon>
        <taxon>Strigeidida</taxon>
        <taxon>Schistosomatoidea</taxon>
        <taxon>Schistosomatidae</taxon>
        <taxon>Schistosoma</taxon>
    </lineage>
</organism>
<dbReference type="EMBL" id="QMKO01002353">
    <property type="protein sequence ID" value="RTG83794.1"/>
    <property type="molecule type" value="Genomic_DNA"/>
</dbReference>
<proteinExistence type="predicted"/>
<protein>
    <submittedName>
        <fullName evidence="2">Uncharacterized protein</fullName>
    </submittedName>
</protein>
<dbReference type="Proteomes" id="UP000290809">
    <property type="component" value="Unassembled WGS sequence"/>
</dbReference>
<evidence type="ECO:0000313" key="3">
    <source>
        <dbReference type="Proteomes" id="UP000290809"/>
    </source>
</evidence>
<accession>A0A430Q7Z0</accession>
<comment type="caution">
    <text evidence="2">The sequence shown here is derived from an EMBL/GenBank/DDBJ whole genome shotgun (WGS) entry which is preliminary data.</text>
</comment>
<keyword evidence="3" id="KW-1185">Reference proteome</keyword>
<reference evidence="2 3" key="1">
    <citation type="journal article" date="2019" name="PLoS Pathog.">
        <title>Genome sequence of the bovine parasite Schistosoma bovis Tanzania.</title>
        <authorList>
            <person name="Oey H."/>
            <person name="Zakrzewski M."/>
            <person name="Gobert G."/>
            <person name="Gravermann K."/>
            <person name="Stoye J."/>
            <person name="Jones M."/>
            <person name="Mcmanus D."/>
            <person name="Krause L."/>
        </authorList>
    </citation>
    <scope>NUCLEOTIDE SEQUENCE [LARGE SCALE GENOMIC DNA]</scope>
    <source>
        <strain evidence="2 3">TAN1997</strain>
    </source>
</reference>
<name>A0A430Q7Z0_SCHBO</name>
<evidence type="ECO:0000313" key="2">
    <source>
        <dbReference type="EMBL" id="RTG83794.1"/>
    </source>
</evidence>
<feature type="transmembrane region" description="Helical" evidence="1">
    <location>
        <begin position="6"/>
        <end position="26"/>
    </location>
</feature>
<evidence type="ECO:0000256" key="1">
    <source>
        <dbReference type="SAM" id="Phobius"/>
    </source>
</evidence>
<gene>
    <name evidence="2" type="ORF">DC041_0007253</name>
</gene>
<dbReference type="AlphaFoldDB" id="A0A430Q7Z0"/>
<keyword evidence="1" id="KW-1133">Transmembrane helix</keyword>
<keyword evidence="1" id="KW-0472">Membrane</keyword>